<dbReference type="EMBL" id="JAVIIP010000003">
    <property type="protein sequence ID" value="MDX8537037.1"/>
    <property type="molecule type" value="Genomic_DNA"/>
</dbReference>
<name>A0ABU5AID9_9HYPH</name>
<protein>
    <submittedName>
        <fullName evidence="1">Uncharacterized protein</fullName>
    </submittedName>
</protein>
<evidence type="ECO:0000313" key="2">
    <source>
        <dbReference type="Proteomes" id="UP001276564"/>
    </source>
</evidence>
<evidence type="ECO:0000313" key="1">
    <source>
        <dbReference type="EMBL" id="MDX8537037.1"/>
    </source>
</evidence>
<reference evidence="1 2" key="1">
    <citation type="submission" date="2023-08" db="EMBL/GenBank/DDBJ databases">
        <title>Implementing the SeqCode for naming new Mesorhizobium species isolated from Vachellia karroo root nodules.</title>
        <authorList>
            <person name="Van Lill M."/>
        </authorList>
    </citation>
    <scope>NUCLEOTIDE SEQUENCE [LARGE SCALE GENOMIC DNA]</scope>
    <source>
        <strain evidence="1 2">VK4B</strain>
    </source>
</reference>
<accession>A0ABU5AID9</accession>
<dbReference type="Proteomes" id="UP001276564">
    <property type="component" value="Unassembled WGS sequence"/>
</dbReference>
<gene>
    <name evidence="1" type="ORF">RFM23_05295</name>
</gene>
<dbReference type="RefSeq" id="WP_320319815.1">
    <property type="nucleotide sequence ID" value="NZ_JAVIIP010000003.1"/>
</dbReference>
<sequence length="63" mass="7409">MSNTQERFDFSKLPRPRGSYARTLQNYRDGYLSLGALWILAGRDEVFAAYLKRNKVEQLRPDE</sequence>
<organism evidence="1 2">
    <name type="scientific">Mesorhizobium abyssinicae</name>
    <dbReference type="NCBI Taxonomy" id="1209958"/>
    <lineage>
        <taxon>Bacteria</taxon>
        <taxon>Pseudomonadati</taxon>
        <taxon>Pseudomonadota</taxon>
        <taxon>Alphaproteobacteria</taxon>
        <taxon>Hyphomicrobiales</taxon>
        <taxon>Phyllobacteriaceae</taxon>
        <taxon>Mesorhizobium</taxon>
    </lineage>
</organism>
<proteinExistence type="predicted"/>
<keyword evidence="2" id="KW-1185">Reference proteome</keyword>
<comment type="caution">
    <text evidence="1">The sequence shown here is derived from an EMBL/GenBank/DDBJ whole genome shotgun (WGS) entry which is preliminary data.</text>
</comment>